<protein>
    <submittedName>
        <fullName evidence="2">Uncharacterized protein</fullName>
    </submittedName>
</protein>
<evidence type="ECO:0000313" key="2">
    <source>
        <dbReference type="EMBL" id="JAQ07518.1"/>
    </source>
</evidence>
<gene>
    <name evidence="2" type="ORF">g.28592</name>
</gene>
<reference evidence="2" key="1">
    <citation type="journal article" date="2016" name="Gigascience">
        <title>De novo construction of an expanded transcriptome assembly for the western tarnished plant bug, Lygus hesperus.</title>
        <authorList>
            <person name="Tassone E.E."/>
            <person name="Geib S.M."/>
            <person name="Hall B."/>
            <person name="Fabrick J.A."/>
            <person name="Brent C.S."/>
            <person name="Hull J.J."/>
        </authorList>
    </citation>
    <scope>NUCLEOTIDE SEQUENCE</scope>
</reference>
<accession>A0A146LHG9</accession>
<evidence type="ECO:0000256" key="1">
    <source>
        <dbReference type="SAM" id="MobiDB-lite"/>
    </source>
</evidence>
<sequence length="280" mass="29252">MYPARGTSQSAVETIVVPSPVLIRFASVYVCVFQLDSAPLVVDLDVDLRTVVVFQPPRGFAGPAYGFLRGTVVLDSSWGHLDLRTSGTTDCRPCDRVDGGRCRANSHSSNLRRPIRQPQLSLSPQLPPHSPLSSPSANSARLLVKRLRSLVSPLVLVRCTGPTVVLGSAGFAATAPTCRMLYTTLSPYAVGTAVAAAAAADSVHGTPSDESADTATSVPSGAGAGSSTGARDDVEVSTPTAALDGNQNTNFEAAMLDTVKAEEVADDVGELCEPMLERTR</sequence>
<feature type="compositionally biased region" description="Low complexity" evidence="1">
    <location>
        <begin position="214"/>
        <end position="229"/>
    </location>
</feature>
<dbReference type="EMBL" id="GDHC01011111">
    <property type="protein sequence ID" value="JAQ07518.1"/>
    <property type="molecule type" value="Transcribed_RNA"/>
</dbReference>
<feature type="region of interest" description="Disordered" evidence="1">
    <location>
        <begin position="204"/>
        <end position="234"/>
    </location>
</feature>
<organism evidence="2">
    <name type="scientific">Lygus hesperus</name>
    <name type="common">Western plant bug</name>
    <dbReference type="NCBI Taxonomy" id="30085"/>
    <lineage>
        <taxon>Eukaryota</taxon>
        <taxon>Metazoa</taxon>
        <taxon>Ecdysozoa</taxon>
        <taxon>Arthropoda</taxon>
        <taxon>Hexapoda</taxon>
        <taxon>Insecta</taxon>
        <taxon>Pterygota</taxon>
        <taxon>Neoptera</taxon>
        <taxon>Paraneoptera</taxon>
        <taxon>Hemiptera</taxon>
        <taxon>Heteroptera</taxon>
        <taxon>Panheteroptera</taxon>
        <taxon>Cimicomorpha</taxon>
        <taxon>Miridae</taxon>
        <taxon>Mirini</taxon>
        <taxon>Lygus</taxon>
    </lineage>
</organism>
<proteinExistence type="predicted"/>
<feature type="region of interest" description="Disordered" evidence="1">
    <location>
        <begin position="104"/>
        <end position="137"/>
    </location>
</feature>
<name>A0A146LHG9_LYGHE</name>
<dbReference type="AlphaFoldDB" id="A0A146LHG9"/>